<organism evidence="4 5">
    <name type="scientific">Bailinhaonella thermotolerans</name>
    <dbReference type="NCBI Taxonomy" id="1070861"/>
    <lineage>
        <taxon>Bacteria</taxon>
        <taxon>Bacillati</taxon>
        <taxon>Actinomycetota</taxon>
        <taxon>Actinomycetes</taxon>
        <taxon>Streptosporangiales</taxon>
        <taxon>Streptosporangiaceae</taxon>
        <taxon>Bailinhaonella</taxon>
    </lineage>
</organism>
<keyword evidence="2" id="KW-0804">Transcription</keyword>
<evidence type="ECO:0000313" key="5">
    <source>
        <dbReference type="Proteomes" id="UP000265768"/>
    </source>
</evidence>
<evidence type="ECO:0000259" key="3">
    <source>
        <dbReference type="Pfam" id="PF16859"/>
    </source>
</evidence>
<evidence type="ECO:0000313" key="4">
    <source>
        <dbReference type="EMBL" id="RJL20172.1"/>
    </source>
</evidence>
<dbReference type="SUPFAM" id="SSF48498">
    <property type="entry name" value="Tetracyclin repressor-like, C-terminal domain"/>
    <property type="match status" value="1"/>
</dbReference>
<comment type="caution">
    <text evidence="4">The sequence shown here is derived from an EMBL/GenBank/DDBJ whole genome shotgun (WGS) entry which is preliminary data.</text>
</comment>
<evidence type="ECO:0000256" key="1">
    <source>
        <dbReference type="ARBA" id="ARBA00023015"/>
    </source>
</evidence>
<dbReference type="Pfam" id="PF16859">
    <property type="entry name" value="TetR_C_11"/>
    <property type="match status" value="1"/>
</dbReference>
<evidence type="ECO:0000256" key="2">
    <source>
        <dbReference type="ARBA" id="ARBA00023163"/>
    </source>
</evidence>
<accession>A0A3A3ZY57</accession>
<feature type="domain" description="Tetracyclin repressor-like C-terminal" evidence="3">
    <location>
        <begin position="27"/>
        <end position="124"/>
    </location>
</feature>
<dbReference type="InterPro" id="IPR036271">
    <property type="entry name" value="Tet_transcr_reg_TetR-rel_C_sf"/>
</dbReference>
<proteinExistence type="predicted"/>
<dbReference type="AlphaFoldDB" id="A0A3A3ZY57"/>
<dbReference type="EMBL" id="QZEY01000032">
    <property type="protein sequence ID" value="RJL20172.1"/>
    <property type="molecule type" value="Genomic_DNA"/>
</dbReference>
<reference evidence="4 5" key="1">
    <citation type="submission" date="2018-09" db="EMBL/GenBank/DDBJ databases">
        <title>YIM 75507 draft genome.</title>
        <authorList>
            <person name="Tang S."/>
            <person name="Feng Y."/>
        </authorList>
    </citation>
    <scope>NUCLEOTIDE SEQUENCE [LARGE SCALE GENOMIC DNA]</scope>
    <source>
        <strain evidence="4 5">YIM 75507</strain>
    </source>
</reference>
<dbReference type="Gene3D" id="1.10.357.10">
    <property type="entry name" value="Tetracycline Repressor, domain 2"/>
    <property type="match status" value="1"/>
</dbReference>
<name>A0A3A3ZY57_9ACTN</name>
<keyword evidence="5" id="KW-1185">Reference proteome</keyword>
<gene>
    <name evidence="4" type="ORF">D5H75_39685</name>
</gene>
<dbReference type="Proteomes" id="UP000265768">
    <property type="component" value="Unassembled WGS sequence"/>
</dbReference>
<protein>
    <recommendedName>
        <fullName evidence="3">Tetracyclin repressor-like C-terminal domain-containing protein</fullName>
    </recommendedName>
</protein>
<keyword evidence="1" id="KW-0805">Transcription regulation</keyword>
<sequence>MIPHGVVGQVGRDQAGGEGPLAAWGVLRGCTARGEDRRVSRIVPDMFAEATRSPEVAAVLREQVGGARRNKVAAILHRAVERGELPAGTDIELGLDFLAGPLYWRVSIIQAAPDPERMQRLTDKIIAALAI</sequence>
<dbReference type="OrthoDB" id="9796019at2"/>
<dbReference type="InterPro" id="IPR011075">
    <property type="entry name" value="TetR_C"/>
</dbReference>